<organism evidence="2 3">
    <name type="scientific">Candidatus Zambryskibacteria bacterium RIFCSPHIGHO2_01_FULL_46_30</name>
    <dbReference type="NCBI Taxonomy" id="1802739"/>
    <lineage>
        <taxon>Bacteria</taxon>
        <taxon>Candidatus Zambryskiibacteriota</taxon>
    </lineage>
</organism>
<protein>
    <submittedName>
        <fullName evidence="2">Uncharacterized protein</fullName>
    </submittedName>
</protein>
<comment type="caution">
    <text evidence="2">The sequence shown here is derived from an EMBL/GenBank/DDBJ whole genome shotgun (WGS) entry which is preliminary data.</text>
</comment>
<accession>A0A1G2T563</accession>
<keyword evidence="1" id="KW-0472">Membrane</keyword>
<evidence type="ECO:0000313" key="2">
    <source>
        <dbReference type="EMBL" id="OHA92437.1"/>
    </source>
</evidence>
<proteinExistence type="predicted"/>
<reference evidence="2 3" key="1">
    <citation type="journal article" date="2016" name="Nat. Commun.">
        <title>Thousands of microbial genomes shed light on interconnected biogeochemical processes in an aquifer system.</title>
        <authorList>
            <person name="Anantharaman K."/>
            <person name="Brown C.T."/>
            <person name="Hug L.A."/>
            <person name="Sharon I."/>
            <person name="Castelle C.J."/>
            <person name="Probst A.J."/>
            <person name="Thomas B.C."/>
            <person name="Singh A."/>
            <person name="Wilkins M.J."/>
            <person name="Karaoz U."/>
            <person name="Brodie E.L."/>
            <person name="Williams K.H."/>
            <person name="Hubbard S.S."/>
            <person name="Banfield J.F."/>
        </authorList>
    </citation>
    <scope>NUCLEOTIDE SEQUENCE [LARGE SCALE GENOMIC DNA]</scope>
</reference>
<gene>
    <name evidence="2" type="ORF">A2665_00385</name>
</gene>
<evidence type="ECO:0000256" key="1">
    <source>
        <dbReference type="SAM" id="Phobius"/>
    </source>
</evidence>
<dbReference type="AlphaFoldDB" id="A0A1G2T563"/>
<keyword evidence="1" id="KW-0812">Transmembrane</keyword>
<feature type="transmembrane region" description="Helical" evidence="1">
    <location>
        <begin position="31"/>
        <end position="52"/>
    </location>
</feature>
<keyword evidence="1" id="KW-1133">Transmembrane helix</keyword>
<name>A0A1G2T563_9BACT</name>
<dbReference type="EMBL" id="MHVI01000007">
    <property type="protein sequence ID" value="OHA92437.1"/>
    <property type="molecule type" value="Genomic_DNA"/>
</dbReference>
<evidence type="ECO:0000313" key="3">
    <source>
        <dbReference type="Proteomes" id="UP000177746"/>
    </source>
</evidence>
<dbReference type="Proteomes" id="UP000177746">
    <property type="component" value="Unassembled WGS sequence"/>
</dbReference>
<sequence length="108" mass="12259">MEDPQASLKKSGWKVRGRLGFGTSPEADWKIIVISTMVLTVLVVALSIWIFIKVNEREFFTVEPLEEERGKTLDTLLLRKTVLYYQNKALEFDRIKNAGTSTVADPSL</sequence>